<dbReference type="InterPro" id="IPR005064">
    <property type="entry name" value="BUG"/>
</dbReference>
<comment type="caution">
    <text evidence="3">The sequence shown here is derived from an EMBL/GenBank/DDBJ whole genome shotgun (WGS) entry which is preliminary data.</text>
</comment>
<dbReference type="CDD" id="cd13578">
    <property type="entry name" value="PBP2_Bug27"/>
    <property type="match status" value="1"/>
</dbReference>
<comment type="similarity">
    <text evidence="1">Belongs to the UPF0065 (bug) family.</text>
</comment>
<evidence type="ECO:0000256" key="1">
    <source>
        <dbReference type="ARBA" id="ARBA00006987"/>
    </source>
</evidence>
<reference evidence="4" key="1">
    <citation type="submission" date="2017-06" db="EMBL/GenBank/DDBJ databases">
        <title>Herbaspirillum phytohormonus sp. nov., isolated from the root nodule of Robinia pseudoacacia in lead-zinc mine.</title>
        <authorList>
            <person name="Fan M."/>
            <person name="Lin Y."/>
        </authorList>
    </citation>
    <scope>NUCLEOTIDE SEQUENCE [LARGE SCALE GENOMIC DNA]</scope>
    <source>
        <strain evidence="4">SC-089</strain>
    </source>
</reference>
<gene>
    <name evidence="3" type="ORF">CEY11_07465</name>
</gene>
<protein>
    <recommendedName>
        <fullName evidence="5">ABC transporter substrate-binding protein</fullName>
    </recommendedName>
</protein>
<dbReference type="OrthoDB" id="8651171at2"/>
<dbReference type="Pfam" id="PF03401">
    <property type="entry name" value="TctC"/>
    <property type="match status" value="1"/>
</dbReference>
<sequence length="318" mass="33076">MHKFILRSLLSACTALAMASGAHAADTIKLIVPFSAGGPTDQIARIIAPGLSDALGKTVIVDNRGGAGGVIGDALAAKAPPDGNTLLLTTSSLVITAGTTPNLPYNPRTDFDPIYLLGKVQTMLAVRPSLGVNTLAELVAKAKATPKGLNYGSTGVGGTMQIGAELFRHAADVPLVHIPYRGAAPALVALMGGQVDLVNADVPVLLPYVKQGRIKGLVIYDTKRSPLLPEIPDAVEAGMPSLQMSNWYGVLAPAGTPAATRKKIEDALAKVVHQPDVAAKLAAAGFNDPMGAAPFKAMLDSSFERWLPWLKKMGIHTN</sequence>
<dbReference type="EMBL" id="NJIH01000003">
    <property type="protein sequence ID" value="OWT64119.1"/>
    <property type="molecule type" value="Genomic_DNA"/>
</dbReference>
<proteinExistence type="inferred from homology"/>
<name>A0A225MZK9_9BURK</name>
<dbReference type="PIRSF" id="PIRSF017082">
    <property type="entry name" value="YflP"/>
    <property type="match status" value="1"/>
</dbReference>
<dbReference type="PANTHER" id="PTHR42928">
    <property type="entry name" value="TRICARBOXYLATE-BINDING PROTEIN"/>
    <property type="match status" value="1"/>
</dbReference>
<dbReference type="AlphaFoldDB" id="A0A225MZK9"/>
<organism evidence="3 4">
    <name type="scientific">Candidimonas nitroreducens</name>
    <dbReference type="NCBI Taxonomy" id="683354"/>
    <lineage>
        <taxon>Bacteria</taxon>
        <taxon>Pseudomonadati</taxon>
        <taxon>Pseudomonadota</taxon>
        <taxon>Betaproteobacteria</taxon>
        <taxon>Burkholderiales</taxon>
        <taxon>Alcaligenaceae</taxon>
        <taxon>Candidimonas</taxon>
    </lineage>
</organism>
<feature type="signal peptide" evidence="2">
    <location>
        <begin position="1"/>
        <end position="24"/>
    </location>
</feature>
<dbReference type="Proteomes" id="UP000214603">
    <property type="component" value="Unassembled WGS sequence"/>
</dbReference>
<keyword evidence="4" id="KW-1185">Reference proteome</keyword>
<feature type="chain" id="PRO_5012307770" description="ABC transporter substrate-binding protein" evidence="2">
    <location>
        <begin position="25"/>
        <end position="318"/>
    </location>
</feature>
<evidence type="ECO:0008006" key="5">
    <source>
        <dbReference type="Google" id="ProtNLM"/>
    </source>
</evidence>
<dbReference type="Gene3D" id="3.40.190.10">
    <property type="entry name" value="Periplasmic binding protein-like II"/>
    <property type="match status" value="1"/>
</dbReference>
<keyword evidence="2" id="KW-0732">Signal</keyword>
<evidence type="ECO:0000313" key="4">
    <source>
        <dbReference type="Proteomes" id="UP000214603"/>
    </source>
</evidence>
<evidence type="ECO:0000313" key="3">
    <source>
        <dbReference type="EMBL" id="OWT64119.1"/>
    </source>
</evidence>
<dbReference type="RefSeq" id="WP_088602699.1">
    <property type="nucleotide sequence ID" value="NZ_NJIH01000003.1"/>
</dbReference>
<dbReference type="InterPro" id="IPR042100">
    <property type="entry name" value="Bug_dom1"/>
</dbReference>
<evidence type="ECO:0000256" key="2">
    <source>
        <dbReference type="SAM" id="SignalP"/>
    </source>
</evidence>
<accession>A0A225MZK9</accession>
<dbReference type="Gene3D" id="3.40.190.150">
    <property type="entry name" value="Bordetella uptake gene, domain 1"/>
    <property type="match status" value="1"/>
</dbReference>
<dbReference type="SUPFAM" id="SSF53850">
    <property type="entry name" value="Periplasmic binding protein-like II"/>
    <property type="match status" value="1"/>
</dbReference>
<dbReference type="PANTHER" id="PTHR42928:SF5">
    <property type="entry name" value="BLR1237 PROTEIN"/>
    <property type="match status" value="1"/>
</dbReference>